<reference evidence="2" key="1">
    <citation type="submission" date="2020-11" db="EMBL/GenBank/DDBJ databases">
        <authorList>
            <person name="Tran Van P."/>
        </authorList>
    </citation>
    <scope>NUCLEOTIDE SEQUENCE</scope>
</reference>
<sequence>MVLLAPGEEVIPRRYEEGGGSKNKGEGSSTDGGALSWYIVLSACRQLAPGEEVIPRRYEEGGGSKNKGEGSSTDGGALSWYIVLSACRQVCGMTKTKNVVSFLEISGPERLRGGSCDKITGPGTLSGCDYVSR</sequence>
<proteinExistence type="predicted"/>
<feature type="region of interest" description="Disordered" evidence="1">
    <location>
        <begin position="55"/>
        <end position="74"/>
    </location>
</feature>
<feature type="compositionally biased region" description="Basic and acidic residues" evidence="1">
    <location>
        <begin position="55"/>
        <end position="68"/>
    </location>
</feature>
<dbReference type="AlphaFoldDB" id="A0A7R9I224"/>
<evidence type="ECO:0000313" key="2">
    <source>
        <dbReference type="EMBL" id="CAD7444547.1"/>
    </source>
</evidence>
<name>A0A7R9I224_9NEOP</name>
<gene>
    <name evidence="2" type="ORF">TBIB3V08_LOCUS6922</name>
</gene>
<organism evidence="2">
    <name type="scientific">Timema bartmani</name>
    <dbReference type="NCBI Taxonomy" id="61472"/>
    <lineage>
        <taxon>Eukaryota</taxon>
        <taxon>Metazoa</taxon>
        <taxon>Ecdysozoa</taxon>
        <taxon>Arthropoda</taxon>
        <taxon>Hexapoda</taxon>
        <taxon>Insecta</taxon>
        <taxon>Pterygota</taxon>
        <taxon>Neoptera</taxon>
        <taxon>Polyneoptera</taxon>
        <taxon>Phasmatodea</taxon>
        <taxon>Timematodea</taxon>
        <taxon>Timematoidea</taxon>
        <taxon>Timematidae</taxon>
        <taxon>Timema</taxon>
    </lineage>
</organism>
<evidence type="ECO:0000256" key="1">
    <source>
        <dbReference type="SAM" id="MobiDB-lite"/>
    </source>
</evidence>
<accession>A0A7R9I224</accession>
<protein>
    <submittedName>
        <fullName evidence="2">Uncharacterized protein</fullName>
    </submittedName>
</protein>
<dbReference type="EMBL" id="OD566735">
    <property type="protein sequence ID" value="CAD7444547.1"/>
    <property type="molecule type" value="Genomic_DNA"/>
</dbReference>